<evidence type="ECO:0000313" key="3">
    <source>
        <dbReference type="Proteomes" id="UP000824633"/>
    </source>
</evidence>
<accession>A0ABM7T5U7</accession>
<name>A0ABM7T5U7_9CLOT</name>
<dbReference type="InterPro" id="IPR050469">
    <property type="entry name" value="Diguanylate_Cyclase"/>
</dbReference>
<dbReference type="PANTHER" id="PTHR45138:SF9">
    <property type="entry name" value="DIGUANYLATE CYCLASE DGCM-RELATED"/>
    <property type="match status" value="1"/>
</dbReference>
<dbReference type="SMART" id="SM00267">
    <property type="entry name" value="GGDEF"/>
    <property type="match status" value="1"/>
</dbReference>
<protein>
    <recommendedName>
        <fullName evidence="1">GGDEF domain-containing protein</fullName>
    </recommendedName>
</protein>
<dbReference type="Proteomes" id="UP000824633">
    <property type="component" value="Chromosome"/>
</dbReference>
<evidence type="ECO:0000259" key="1">
    <source>
        <dbReference type="PROSITE" id="PS50887"/>
    </source>
</evidence>
<dbReference type="PROSITE" id="PS50887">
    <property type="entry name" value="GGDEF"/>
    <property type="match status" value="1"/>
</dbReference>
<proteinExistence type="predicted"/>
<gene>
    <name evidence="2" type="ORF">psyc5s11_23890</name>
</gene>
<evidence type="ECO:0000313" key="2">
    <source>
        <dbReference type="EMBL" id="BCZ46322.1"/>
    </source>
</evidence>
<dbReference type="Gene3D" id="3.30.70.270">
    <property type="match status" value="1"/>
</dbReference>
<keyword evidence="3" id="KW-1185">Reference proteome</keyword>
<dbReference type="PANTHER" id="PTHR45138">
    <property type="entry name" value="REGULATORY COMPONENTS OF SENSORY TRANSDUCTION SYSTEM"/>
    <property type="match status" value="1"/>
</dbReference>
<organism evidence="2 3">
    <name type="scientific">Clostridium gelidum</name>
    <dbReference type="NCBI Taxonomy" id="704125"/>
    <lineage>
        <taxon>Bacteria</taxon>
        <taxon>Bacillati</taxon>
        <taxon>Bacillota</taxon>
        <taxon>Clostridia</taxon>
        <taxon>Eubacteriales</taxon>
        <taxon>Clostridiaceae</taxon>
        <taxon>Clostridium</taxon>
    </lineage>
</organism>
<dbReference type="Pfam" id="PF00990">
    <property type="entry name" value="GGDEF"/>
    <property type="match status" value="1"/>
</dbReference>
<dbReference type="InterPro" id="IPR043128">
    <property type="entry name" value="Rev_trsase/Diguanyl_cyclase"/>
</dbReference>
<dbReference type="InterPro" id="IPR029787">
    <property type="entry name" value="Nucleotide_cyclase"/>
</dbReference>
<reference evidence="3" key="1">
    <citation type="submission" date="2021-07" db="EMBL/GenBank/DDBJ databases">
        <title>Complete genome sequencing of a Clostridium isolate.</title>
        <authorList>
            <person name="Ueki A."/>
            <person name="Tonouchi A."/>
        </authorList>
    </citation>
    <scope>NUCLEOTIDE SEQUENCE [LARGE SCALE GENOMIC DNA]</scope>
    <source>
        <strain evidence="3">C5S11</strain>
    </source>
</reference>
<dbReference type="CDD" id="cd01949">
    <property type="entry name" value="GGDEF"/>
    <property type="match status" value="1"/>
</dbReference>
<dbReference type="NCBIfam" id="TIGR00254">
    <property type="entry name" value="GGDEF"/>
    <property type="match status" value="1"/>
</dbReference>
<dbReference type="SUPFAM" id="SSF55073">
    <property type="entry name" value="Nucleotide cyclase"/>
    <property type="match status" value="1"/>
</dbReference>
<dbReference type="InterPro" id="IPR000160">
    <property type="entry name" value="GGDEF_dom"/>
</dbReference>
<feature type="domain" description="GGDEF" evidence="1">
    <location>
        <begin position="50"/>
        <end position="118"/>
    </location>
</feature>
<sequence>MSAIIENKLNYVRLSIDEISKIDFVTNLYNRRYFDKIFMEEWENHKNDNNSLAVLMIDIDKFKEYNDGYGHVKGDECLERISSEIKKVMEETGDVVSRYGGEEFICLIKNSDLKRQNI</sequence>
<dbReference type="EMBL" id="AP024849">
    <property type="protein sequence ID" value="BCZ46322.1"/>
    <property type="molecule type" value="Genomic_DNA"/>
</dbReference>